<sequence>MSLTSGYFCTPADNFCFYLCIRHDCFVHFAGCYFQYQCLLVYFPVAVSKHNTSMNYSLSYLCSFNACLSVGAMQSYTWSLTYTVTTAAGSPAENSQQLPCMRSPHVPSSSVTHRIPVYPHREEHGYTGSYNYGSYSNQHPHPMQSQYPSLPHDTAISGPLHYSAYHRSSSQYPFNSPTSRMEPCLMSSTPRLHPTPVTPRWPEVPAANSCYTSPPMHSTRYGNSSDMYTPLTTRRNSEYEHMQHFPGFAYINGEATTGWAK</sequence>
<organism evidence="1 2">
    <name type="scientific">Pavo cristatus</name>
    <name type="common">Indian peafowl</name>
    <name type="synonym">Blue peafowl</name>
    <dbReference type="NCBI Taxonomy" id="9049"/>
    <lineage>
        <taxon>Eukaryota</taxon>
        <taxon>Metazoa</taxon>
        <taxon>Chordata</taxon>
        <taxon>Craniata</taxon>
        <taxon>Vertebrata</taxon>
        <taxon>Euteleostomi</taxon>
        <taxon>Archelosauria</taxon>
        <taxon>Archosauria</taxon>
        <taxon>Dinosauria</taxon>
        <taxon>Saurischia</taxon>
        <taxon>Theropoda</taxon>
        <taxon>Coelurosauria</taxon>
        <taxon>Aves</taxon>
        <taxon>Neognathae</taxon>
        <taxon>Galloanserae</taxon>
        <taxon>Galliformes</taxon>
        <taxon>Phasianidae</taxon>
        <taxon>Phasianinae</taxon>
        <taxon>Pavo</taxon>
    </lineage>
</organism>
<keyword evidence="2" id="KW-1185">Reference proteome</keyword>
<evidence type="ECO:0000313" key="1">
    <source>
        <dbReference type="Ensembl" id="ENSPSTP00000026105.1"/>
    </source>
</evidence>
<name>A0A8C9G8D3_PAVCR</name>
<accession>A0A8C9G8D3</accession>
<reference evidence="1" key="1">
    <citation type="submission" date="2025-08" db="UniProtKB">
        <authorList>
            <consortium name="Ensembl"/>
        </authorList>
    </citation>
    <scope>IDENTIFICATION</scope>
</reference>
<dbReference type="Proteomes" id="UP000694428">
    <property type="component" value="Unplaced"/>
</dbReference>
<dbReference type="AlphaFoldDB" id="A0A8C9G8D3"/>
<evidence type="ECO:0000313" key="2">
    <source>
        <dbReference type="Proteomes" id="UP000694428"/>
    </source>
</evidence>
<proteinExistence type="predicted"/>
<protein>
    <submittedName>
        <fullName evidence="1">Uncharacterized protein</fullName>
    </submittedName>
</protein>
<dbReference type="Ensembl" id="ENSPSTT00000027463.1">
    <property type="protein sequence ID" value="ENSPSTP00000026105.1"/>
    <property type="gene ID" value="ENSPSTG00000019175.1"/>
</dbReference>
<reference evidence="1" key="2">
    <citation type="submission" date="2025-09" db="UniProtKB">
        <authorList>
            <consortium name="Ensembl"/>
        </authorList>
    </citation>
    <scope>IDENTIFICATION</scope>
</reference>